<dbReference type="InterPro" id="IPR003593">
    <property type="entry name" value="AAA+_ATPase"/>
</dbReference>
<protein>
    <submittedName>
        <fullName evidence="5">Type II secretory pathway, ATPase PulE/Tfp pilus assembly pathway, ATPase PilB</fullName>
    </submittedName>
</protein>
<organism evidence="5 6">
    <name type="scientific">Leptothrix ochracea L12</name>
    <dbReference type="NCBI Taxonomy" id="735332"/>
    <lineage>
        <taxon>Bacteria</taxon>
        <taxon>Pseudomonadati</taxon>
        <taxon>Pseudomonadota</taxon>
        <taxon>Betaproteobacteria</taxon>
        <taxon>Burkholderiales</taxon>
        <taxon>Sphaerotilaceae</taxon>
        <taxon>Leptothrix</taxon>
    </lineage>
</organism>
<dbReference type="InterPro" id="IPR007831">
    <property type="entry name" value="T2SS_GspE_N"/>
</dbReference>
<dbReference type="InterPro" id="IPR001482">
    <property type="entry name" value="T2SS/T4SS_dom"/>
</dbReference>
<dbReference type="Pfam" id="PF00437">
    <property type="entry name" value="T2SSE"/>
    <property type="match status" value="1"/>
</dbReference>
<dbReference type="OrthoDB" id="5790493at2"/>
<feature type="domain" description="Bacterial type II secretion system protein E" evidence="4">
    <location>
        <begin position="403"/>
        <end position="417"/>
    </location>
</feature>
<evidence type="ECO:0000256" key="1">
    <source>
        <dbReference type="ARBA" id="ARBA00006611"/>
    </source>
</evidence>
<dbReference type="RefSeq" id="WP_009453561.1">
    <property type="nucleotide sequence ID" value="NZ_JH660690.1"/>
</dbReference>
<proteinExistence type="inferred from homology"/>
<dbReference type="SUPFAM" id="SSF52540">
    <property type="entry name" value="P-loop containing nucleoside triphosphate hydrolases"/>
    <property type="match status" value="1"/>
</dbReference>
<name>I4Z576_9BURK</name>
<keyword evidence="6" id="KW-1185">Reference proteome</keyword>
<comment type="similarity">
    <text evidence="1">Belongs to the GSP E family.</text>
</comment>
<dbReference type="GO" id="GO:0016887">
    <property type="term" value="F:ATP hydrolysis activity"/>
    <property type="evidence" value="ECO:0007669"/>
    <property type="project" value="TreeGrafter"/>
</dbReference>
<dbReference type="GeneID" id="92352338"/>
<dbReference type="InterPro" id="IPR037257">
    <property type="entry name" value="T2SS_E_N_sf"/>
</dbReference>
<dbReference type="GO" id="GO:0005886">
    <property type="term" value="C:plasma membrane"/>
    <property type="evidence" value="ECO:0007669"/>
    <property type="project" value="TreeGrafter"/>
</dbReference>
<dbReference type="AlphaFoldDB" id="I4Z576"/>
<accession>I4Z576</accession>
<evidence type="ECO:0000313" key="5">
    <source>
        <dbReference type="EMBL" id="EIM31368.1"/>
    </source>
</evidence>
<sequence>MSAAPVPVGRLRWADVLDWLVQDGWIAAVDRPVIHQRLSAGVSSLHPLVRLGSAGLIRVGTQTPLDTDVLLRWLAKRVGLPYLRIDPLKVDVARVTEVMSLAYAEKRRVLPVQVGPTEVTIATCEPFERDWVVEISAHTRKSVRLVLAHPNDIARFTTEFYSLARSVRQAQKTGEANSATVNFEQLVEMGRHKQLDANDQGVVQVVDWLWNYAFEQRASDIHLEPRREQCAVRFRIDGVLHTVYHLPQSVMTAATARIKLLARMDVVERRRAQDGRIKTRNPRGEEIEMRLSTLPTAFGEKVVMRIFNPDTAVLPVEALGFSSTDAGRWADLVRRPHGIILVTGPTGSGKTTTLYATLKRLASDEVNVCTLEDPIEMIEPAFNQTQVQPALELDFANGVRALMRQDPDIIMIGEIRDVETAEMAVQAALTGHLVFSTLHTNDAASAITRLTDLGVPTYLIKATVIGVLAQRLVRTLCAACKQPDETMSRERLTALLGSSTATIATTGGLGTEAAKPFQPYRAVGCIDCRMTGYRGRCGLVELLVLDEPMRSLRQAGFDKVAEGLTSAEEILRATPA</sequence>
<dbReference type="Gene3D" id="3.40.50.300">
    <property type="entry name" value="P-loop containing nucleotide triphosphate hydrolases"/>
    <property type="match status" value="1"/>
</dbReference>
<evidence type="ECO:0000256" key="2">
    <source>
        <dbReference type="ARBA" id="ARBA00022741"/>
    </source>
</evidence>
<evidence type="ECO:0000259" key="4">
    <source>
        <dbReference type="PROSITE" id="PS00662"/>
    </source>
</evidence>
<gene>
    <name evidence="5" type="ORF">LepocDRAFT_00000950</name>
</gene>
<dbReference type="EMBL" id="JH660690">
    <property type="protein sequence ID" value="EIM31368.1"/>
    <property type="molecule type" value="Genomic_DNA"/>
</dbReference>
<dbReference type="PANTHER" id="PTHR30258">
    <property type="entry name" value="TYPE II SECRETION SYSTEM PROTEIN GSPE-RELATED"/>
    <property type="match status" value="1"/>
</dbReference>
<reference evidence="5 6" key="1">
    <citation type="submission" date="2012-04" db="EMBL/GenBank/DDBJ databases">
        <title>Improved High-Quality Draft sequence of Leptothrix ochracea L12.</title>
        <authorList>
            <consortium name="US DOE Joint Genome Institute"/>
            <person name="Lucas S."/>
            <person name="Han J."/>
            <person name="Lapidus A."/>
            <person name="Cheng J.-F."/>
            <person name="Goodwin L."/>
            <person name="Pitluck S."/>
            <person name="Peters L."/>
            <person name="Zeytun A."/>
            <person name="Detter J.C."/>
            <person name="Han C."/>
            <person name="Tapia R."/>
            <person name="Land M."/>
            <person name="Hauser L."/>
            <person name="Kyrpides N."/>
            <person name="Ivanova N."/>
            <person name="Pagani I."/>
            <person name="Stepanauskas R."/>
            <person name="Masland D."/>
            <person name="Poulton N."/>
            <person name="Emerson D."/>
            <person name="Fleming E."/>
            <person name="Woyke T."/>
        </authorList>
    </citation>
    <scope>NUCLEOTIDE SEQUENCE [LARGE SCALE GENOMIC DNA]</scope>
    <source>
        <strain evidence="5 6">L12</strain>
    </source>
</reference>
<evidence type="ECO:0000256" key="3">
    <source>
        <dbReference type="ARBA" id="ARBA00022840"/>
    </source>
</evidence>
<evidence type="ECO:0000313" key="6">
    <source>
        <dbReference type="Proteomes" id="UP000053899"/>
    </source>
</evidence>
<dbReference type="SMART" id="SM00382">
    <property type="entry name" value="AAA"/>
    <property type="match status" value="1"/>
</dbReference>
<dbReference type="GO" id="GO:0005524">
    <property type="term" value="F:ATP binding"/>
    <property type="evidence" value="ECO:0007669"/>
    <property type="project" value="UniProtKB-KW"/>
</dbReference>
<dbReference type="HOGENOM" id="CLU_013446_10_6_4"/>
<dbReference type="Gene3D" id="3.30.450.90">
    <property type="match status" value="1"/>
</dbReference>
<dbReference type="InterPro" id="IPR027417">
    <property type="entry name" value="P-loop_NTPase"/>
</dbReference>
<dbReference type="Pfam" id="PF05157">
    <property type="entry name" value="MshEN"/>
    <property type="match status" value="1"/>
</dbReference>
<dbReference type="PANTHER" id="PTHR30258:SF13">
    <property type="entry name" value="SECRETION PATHWAY ATPASE-RELATED"/>
    <property type="match status" value="1"/>
</dbReference>
<dbReference type="Gene3D" id="3.30.300.160">
    <property type="entry name" value="Type II secretion system, protein E, N-terminal domain"/>
    <property type="match status" value="1"/>
</dbReference>
<keyword evidence="3" id="KW-0067">ATP-binding</keyword>
<dbReference type="CDD" id="cd01129">
    <property type="entry name" value="PulE-GspE-like"/>
    <property type="match status" value="1"/>
</dbReference>
<dbReference type="PROSITE" id="PS00662">
    <property type="entry name" value="T2SP_E"/>
    <property type="match status" value="1"/>
</dbReference>
<dbReference type="Proteomes" id="UP000053899">
    <property type="component" value="Unassembled WGS sequence"/>
</dbReference>
<keyword evidence="2" id="KW-0547">Nucleotide-binding</keyword>
<dbReference type="SUPFAM" id="SSF160246">
    <property type="entry name" value="EspE N-terminal domain-like"/>
    <property type="match status" value="1"/>
</dbReference>